<dbReference type="Pfam" id="PF00069">
    <property type="entry name" value="Pkinase"/>
    <property type="match status" value="1"/>
</dbReference>
<dbReference type="KEGG" id="gog:C1280_34730"/>
<dbReference type="PROSITE" id="PS50011">
    <property type="entry name" value="PROTEIN_KINASE_DOM"/>
    <property type="match status" value="1"/>
</dbReference>
<keyword evidence="10" id="KW-1185">Reference proteome</keyword>
<evidence type="ECO:0000256" key="7">
    <source>
        <dbReference type="SAM" id="Phobius"/>
    </source>
</evidence>
<dbReference type="Proteomes" id="UP000245802">
    <property type="component" value="Chromosome"/>
</dbReference>
<evidence type="ECO:0000313" key="9">
    <source>
        <dbReference type="EMBL" id="AWM41650.1"/>
    </source>
</evidence>
<name>A0A2Z3HJM2_9BACT</name>
<feature type="binding site" evidence="5">
    <location>
        <position position="122"/>
    </location>
    <ligand>
        <name>ATP</name>
        <dbReference type="ChEBI" id="CHEBI:30616"/>
    </ligand>
</feature>
<proteinExistence type="predicted"/>
<dbReference type="InterPro" id="IPR008271">
    <property type="entry name" value="Ser/Thr_kinase_AS"/>
</dbReference>
<dbReference type="InterPro" id="IPR017441">
    <property type="entry name" value="Protein_kinase_ATP_BS"/>
</dbReference>
<dbReference type="CDD" id="cd14014">
    <property type="entry name" value="STKc_PknB_like"/>
    <property type="match status" value="1"/>
</dbReference>
<keyword evidence="7" id="KW-0472">Membrane</keyword>
<evidence type="ECO:0000256" key="6">
    <source>
        <dbReference type="SAM" id="MobiDB-lite"/>
    </source>
</evidence>
<dbReference type="PROSITE" id="PS00107">
    <property type="entry name" value="PROTEIN_KINASE_ATP"/>
    <property type="match status" value="1"/>
</dbReference>
<keyword evidence="7" id="KW-1133">Transmembrane helix</keyword>
<dbReference type="SMART" id="SM00220">
    <property type="entry name" value="S_TKc"/>
    <property type="match status" value="1"/>
</dbReference>
<dbReference type="SUPFAM" id="SSF56112">
    <property type="entry name" value="Protein kinase-like (PK-like)"/>
    <property type="match status" value="1"/>
</dbReference>
<reference evidence="9 10" key="1">
    <citation type="submission" date="2018-01" db="EMBL/GenBank/DDBJ databases">
        <title>G. obscuriglobus.</title>
        <authorList>
            <person name="Franke J."/>
            <person name="Blomberg W."/>
            <person name="Selmecki A."/>
        </authorList>
    </citation>
    <scope>NUCLEOTIDE SEQUENCE [LARGE SCALE GENOMIC DNA]</scope>
    <source>
        <strain evidence="9 10">DSM 5831</strain>
    </source>
</reference>
<dbReference type="PANTHER" id="PTHR43289:SF34">
    <property type="entry name" value="SERINE_THREONINE-PROTEIN KINASE YBDM-RELATED"/>
    <property type="match status" value="1"/>
</dbReference>
<evidence type="ECO:0000259" key="8">
    <source>
        <dbReference type="PROSITE" id="PS50011"/>
    </source>
</evidence>
<evidence type="ECO:0000256" key="1">
    <source>
        <dbReference type="ARBA" id="ARBA00022679"/>
    </source>
</evidence>
<keyword evidence="1" id="KW-0808">Transferase</keyword>
<dbReference type="PANTHER" id="PTHR43289">
    <property type="entry name" value="MITOGEN-ACTIVATED PROTEIN KINASE KINASE KINASE 20-RELATED"/>
    <property type="match status" value="1"/>
</dbReference>
<dbReference type="Gene3D" id="1.10.510.10">
    <property type="entry name" value="Transferase(Phosphotransferase) domain 1"/>
    <property type="match status" value="1"/>
</dbReference>
<keyword evidence="7" id="KW-0812">Transmembrane</keyword>
<sequence>MSPPGSRFAARPLPSGSHRMPEPPRTGDAVLELVRRAEITDDDALSGFVSRSGPLPPTASDTATRLVQAGILTPFQAKLILQGKHKGFRLGPYRILNQIGAGGMGTVFLAEHAALRRKVALKVLPGRQALDPVNVERFYREARAAATLDHPNIVHAYDVACDKGTHFLVLEYIDGETLDRTLTARGRLPVGEAVSYAVQAAAGLQHAHDKGVAHRDIKPANLLVGGDGIVKVLDLGLAEFFEESGTKLARNSGLLATTDYAAPEQLRNCESADHRADIYNLGATLYHLLTGRPPFAGTTAAKMIAHQLTPVVPPRELRDEIPEALSDVVEVMLAKEPGDRYPTAGVAVQALLPFVNVPDRHGQPSGKLPPLAAAAVQESTGGLDVGPIREAAAAAEALARAQRTARLAITGMIAGVLFGLVWLAVAVVIYLAK</sequence>
<keyword evidence="4 5" id="KW-0067">ATP-binding</keyword>
<dbReference type="EMBL" id="CP025958">
    <property type="protein sequence ID" value="AWM41650.1"/>
    <property type="molecule type" value="Genomic_DNA"/>
</dbReference>
<keyword evidence="9" id="KW-0723">Serine/threonine-protein kinase</keyword>
<evidence type="ECO:0000313" key="10">
    <source>
        <dbReference type="Proteomes" id="UP000245802"/>
    </source>
</evidence>
<gene>
    <name evidence="9" type="ORF">C1280_34730</name>
</gene>
<organism evidence="9 10">
    <name type="scientific">Gemmata obscuriglobus</name>
    <dbReference type="NCBI Taxonomy" id="114"/>
    <lineage>
        <taxon>Bacteria</taxon>
        <taxon>Pseudomonadati</taxon>
        <taxon>Planctomycetota</taxon>
        <taxon>Planctomycetia</taxon>
        <taxon>Gemmatales</taxon>
        <taxon>Gemmataceae</taxon>
        <taxon>Gemmata</taxon>
    </lineage>
</organism>
<evidence type="ECO:0000256" key="3">
    <source>
        <dbReference type="ARBA" id="ARBA00022777"/>
    </source>
</evidence>
<dbReference type="InterPro" id="IPR011009">
    <property type="entry name" value="Kinase-like_dom_sf"/>
</dbReference>
<evidence type="ECO:0000256" key="4">
    <source>
        <dbReference type="ARBA" id="ARBA00022840"/>
    </source>
</evidence>
<dbReference type="AlphaFoldDB" id="A0A2Z3HJM2"/>
<dbReference type="OrthoDB" id="6111975at2"/>
<dbReference type="InterPro" id="IPR000719">
    <property type="entry name" value="Prot_kinase_dom"/>
</dbReference>
<evidence type="ECO:0000256" key="5">
    <source>
        <dbReference type="PROSITE-ProRule" id="PRU10141"/>
    </source>
</evidence>
<evidence type="ECO:0000256" key="2">
    <source>
        <dbReference type="ARBA" id="ARBA00022741"/>
    </source>
</evidence>
<keyword evidence="3 9" id="KW-0418">Kinase</keyword>
<dbReference type="PROSITE" id="PS00108">
    <property type="entry name" value="PROTEIN_KINASE_ST"/>
    <property type="match status" value="1"/>
</dbReference>
<feature type="transmembrane region" description="Helical" evidence="7">
    <location>
        <begin position="407"/>
        <end position="432"/>
    </location>
</feature>
<keyword evidence="2 5" id="KW-0547">Nucleotide-binding</keyword>
<accession>A0A2Z3HJM2</accession>
<protein>
    <submittedName>
        <fullName evidence="9">Serine/threonine protein kinase</fullName>
    </submittedName>
</protein>
<dbReference type="GO" id="GO:0004674">
    <property type="term" value="F:protein serine/threonine kinase activity"/>
    <property type="evidence" value="ECO:0007669"/>
    <property type="project" value="UniProtKB-KW"/>
</dbReference>
<dbReference type="GO" id="GO:0005524">
    <property type="term" value="F:ATP binding"/>
    <property type="evidence" value="ECO:0007669"/>
    <property type="project" value="UniProtKB-UniRule"/>
</dbReference>
<dbReference type="Gene3D" id="3.30.200.20">
    <property type="entry name" value="Phosphorylase Kinase, domain 1"/>
    <property type="match status" value="1"/>
</dbReference>
<feature type="domain" description="Protein kinase" evidence="8">
    <location>
        <begin position="93"/>
        <end position="355"/>
    </location>
</feature>
<feature type="region of interest" description="Disordered" evidence="6">
    <location>
        <begin position="1"/>
        <end position="26"/>
    </location>
</feature>